<comment type="caution">
    <text evidence="2">The sequence shown here is derived from an EMBL/GenBank/DDBJ whole genome shotgun (WGS) entry which is preliminary data.</text>
</comment>
<keyword evidence="1" id="KW-0732">Signal</keyword>
<evidence type="ECO:0000313" key="2">
    <source>
        <dbReference type="EMBL" id="NDY92355.1"/>
    </source>
</evidence>
<organism evidence="2 3">
    <name type="scientific">Ideonella livida</name>
    <dbReference type="NCBI Taxonomy" id="2707176"/>
    <lineage>
        <taxon>Bacteria</taxon>
        <taxon>Pseudomonadati</taxon>
        <taxon>Pseudomonadota</taxon>
        <taxon>Betaproteobacteria</taxon>
        <taxon>Burkholderiales</taxon>
        <taxon>Sphaerotilaceae</taxon>
        <taxon>Ideonella</taxon>
    </lineage>
</organism>
<name>A0A7C9PHS5_9BURK</name>
<accession>A0A7C9PHS5</accession>
<dbReference type="AlphaFoldDB" id="A0A7C9PHS5"/>
<evidence type="ECO:0000256" key="1">
    <source>
        <dbReference type="SAM" id="SignalP"/>
    </source>
</evidence>
<keyword evidence="3" id="KW-1185">Reference proteome</keyword>
<feature type="chain" id="PRO_5028876367" evidence="1">
    <location>
        <begin position="24"/>
        <end position="176"/>
    </location>
</feature>
<dbReference type="InterPro" id="IPR007446">
    <property type="entry name" value="PilP"/>
</dbReference>
<dbReference type="Gene3D" id="2.30.30.830">
    <property type="match status" value="1"/>
</dbReference>
<proteinExistence type="predicted"/>
<dbReference type="Pfam" id="PF04351">
    <property type="entry name" value="PilP"/>
    <property type="match status" value="1"/>
</dbReference>
<sequence length="176" mass="19697">MGATFRSLVLVAVPVLLVGCGSADQDIQTWLTEQRKLARPRIEKISPPRQFEPSDYVAAAVEPFSVAKLATGARDRSSSSNELVEAEKRRRKEVLESFPLDGMAMVGLVQLQRDRQALLRVEGRLYRVRVGEYLGQNFGKVTAISDTEIKVREIVQDAAGEWVERVATLELQENQK</sequence>
<evidence type="ECO:0000313" key="3">
    <source>
        <dbReference type="Proteomes" id="UP000484255"/>
    </source>
</evidence>
<protein>
    <submittedName>
        <fullName evidence="2">Pilus assembly protein PilP</fullName>
    </submittedName>
</protein>
<gene>
    <name evidence="2" type="ORF">G3A44_14290</name>
</gene>
<feature type="signal peptide" evidence="1">
    <location>
        <begin position="1"/>
        <end position="23"/>
    </location>
</feature>
<dbReference type="Proteomes" id="UP000484255">
    <property type="component" value="Unassembled WGS sequence"/>
</dbReference>
<dbReference type="EMBL" id="JAAGOH010000017">
    <property type="protein sequence ID" value="NDY92355.1"/>
    <property type="molecule type" value="Genomic_DNA"/>
</dbReference>
<dbReference type="PROSITE" id="PS51257">
    <property type="entry name" value="PROKAR_LIPOPROTEIN"/>
    <property type="match status" value="1"/>
</dbReference>
<dbReference type="PIRSF" id="PIRSF016481">
    <property type="entry name" value="Pilus_assembly_PilP"/>
    <property type="match status" value="1"/>
</dbReference>
<reference evidence="2 3" key="1">
    <citation type="submission" date="2020-02" db="EMBL/GenBank/DDBJ databases">
        <title>Ideonella bacterium strain TBM-1.</title>
        <authorList>
            <person name="Chen W.-M."/>
        </authorList>
    </citation>
    <scope>NUCLEOTIDE SEQUENCE [LARGE SCALE GENOMIC DNA]</scope>
    <source>
        <strain evidence="2 3">TBM-1</strain>
    </source>
</reference>